<feature type="compositionally biased region" description="Basic and acidic residues" evidence="1">
    <location>
        <begin position="73"/>
        <end position="94"/>
    </location>
</feature>
<dbReference type="EMBL" id="JAPCID010000050">
    <property type="protein sequence ID" value="MDA0141123.1"/>
    <property type="molecule type" value="Genomic_DNA"/>
</dbReference>
<evidence type="ECO:0000313" key="3">
    <source>
        <dbReference type="Proteomes" id="UP001147700"/>
    </source>
</evidence>
<dbReference type="Proteomes" id="UP001147700">
    <property type="component" value="Unassembled WGS sequence"/>
</dbReference>
<organism evidence="2 3">
    <name type="scientific">Solirubrobacter deserti</name>
    <dbReference type="NCBI Taxonomy" id="2282478"/>
    <lineage>
        <taxon>Bacteria</taxon>
        <taxon>Bacillati</taxon>
        <taxon>Actinomycetota</taxon>
        <taxon>Thermoleophilia</taxon>
        <taxon>Solirubrobacterales</taxon>
        <taxon>Solirubrobacteraceae</taxon>
        <taxon>Solirubrobacter</taxon>
    </lineage>
</organism>
<name>A0ABT4RRB8_9ACTN</name>
<gene>
    <name evidence="2" type="ORF">OJ962_26735</name>
</gene>
<proteinExistence type="predicted"/>
<keyword evidence="3" id="KW-1185">Reference proteome</keyword>
<accession>A0ABT4RRB8</accession>
<feature type="region of interest" description="Disordered" evidence="1">
    <location>
        <begin position="66"/>
        <end position="104"/>
    </location>
</feature>
<protein>
    <submittedName>
        <fullName evidence="2">Uncharacterized protein</fullName>
    </submittedName>
</protein>
<evidence type="ECO:0000313" key="2">
    <source>
        <dbReference type="EMBL" id="MDA0141123.1"/>
    </source>
</evidence>
<sequence length="104" mass="10858">MHAVERGPQAIVLDGVEQAGRELGEVEVGAQDVEQQQLPVLADRERGAELAGPLLAGLGGLYLSDNDVSPLDPEPRPMDFDHPPADVALARDRPAVGATSVGAE</sequence>
<evidence type="ECO:0000256" key="1">
    <source>
        <dbReference type="SAM" id="MobiDB-lite"/>
    </source>
</evidence>
<reference evidence="2" key="1">
    <citation type="submission" date="2022-10" db="EMBL/GenBank/DDBJ databases">
        <title>The WGS of Solirubrobacter sp. CPCC 204708.</title>
        <authorList>
            <person name="Jiang Z."/>
        </authorList>
    </citation>
    <scope>NUCLEOTIDE SEQUENCE</scope>
    <source>
        <strain evidence="2">CPCC 204708</strain>
    </source>
</reference>
<comment type="caution">
    <text evidence="2">The sequence shown here is derived from an EMBL/GenBank/DDBJ whole genome shotgun (WGS) entry which is preliminary data.</text>
</comment>